<dbReference type="EMBL" id="CADCWL010000052">
    <property type="protein sequence ID" value="CAA9555970.1"/>
    <property type="molecule type" value="Genomic_DNA"/>
</dbReference>
<name>A0A6J4UTD9_9BACT</name>
<dbReference type="AlphaFoldDB" id="A0A6J4UTD9"/>
<accession>A0A6J4UTD9</accession>
<protein>
    <submittedName>
        <fullName evidence="2">Uncharacterized protein</fullName>
    </submittedName>
</protein>
<feature type="non-terminal residue" evidence="2">
    <location>
        <position position="1"/>
    </location>
</feature>
<organism evidence="2">
    <name type="scientific">uncultured Thermomicrobiales bacterium</name>
    <dbReference type="NCBI Taxonomy" id="1645740"/>
    <lineage>
        <taxon>Bacteria</taxon>
        <taxon>Pseudomonadati</taxon>
        <taxon>Thermomicrobiota</taxon>
        <taxon>Thermomicrobia</taxon>
        <taxon>Thermomicrobiales</taxon>
        <taxon>environmental samples</taxon>
    </lineage>
</organism>
<feature type="non-terminal residue" evidence="2">
    <location>
        <position position="36"/>
    </location>
</feature>
<proteinExistence type="predicted"/>
<sequence length="36" mass="3907">WSTCSRCPGAPTPRTPRSPDPSRSVHRSPRTMTIGA</sequence>
<feature type="compositionally biased region" description="Pro residues" evidence="1">
    <location>
        <begin position="10"/>
        <end position="19"/>
    </location>
</feature>
<feature type="region of interest" description="Disordered" evidence="1">
    <location>
        <begin position="1"/>
        <end position="36"/>
    </location>
</feature>
<gene>
    <name evidence="2" type="ORF">AVDCRST_MAG19-1217</name>
</gene>
<reference evidence="2" key="1">
    <citation type="submission" date="2020-02" db="EMBL/GenBank/DDBJ databases">
        <authorList>
            <person name="Meier V. D."/>
        </authorList>
    </citation>
    <scope>NUCLEOTIDE SEQUENCE</scope>
    <source>
        <strain evidence="2">AVDCRST_MAG19</strain>
    </source>
</reference>
<evidence type="ECO:0000313" key="2">
    <source>
        <dbReference type="EMBL" id="CAA9555970.1"/>
    </source>
</evidence>
<evidence type="ECO:0000256" key="1">
    <source>
        <dbReference type="SAM" id="MobiDB-lite"/>
    </source>
</evidence>